<comment type="catalytic activity">
    <reaction evidence="9">
        <text>4-CDP-2-C-methyl-D-erythritol + ATP = 4-CDP-2-C-methyl-D-erythritol 2-phosphate + ADP + H(+)</text>
        <dbReference type="Rhea" id="RHEA:18437"/>
        <dbReference type="ChEBI" id="CHEBI:15378"/>
        <dbReference type="ChEBI" id="CHEBI:30616"/>
        <dbReference type="ChEBI" id="CHEBI:57823"/>
        <dbReference type="ChEBI" id="CHEBI:57919"/>
        <dbReference type="ChEBI" id="CHEBI:456216"/>
        <dbReference type="EC" id="2.7.1.148"/>
    </reaction>
</comment>
<evidence type="ECO:0000313" key="13">
    <source>
        <dbReference type="Proteomes" id="UP001157109"/>
    </source>
</evidence>
<keyword evidence="13" id="KW-1185">Reference proteome</keyword>
<dbReference type="InterPro" id="IPR014721">
    <property type="entry name" value="Ribsml_uS5_D2-typ_fold_subgr"/>
</dbReference>
<keyword evidence="4 9" id="KW-0808">Transferase</keyword>
<dbReference type="PIRSF" id="PIRSF010376">
    <property type="entry name" value="IspE"/>
    <property type="match status" value="1"/>
</dbReference>
<evidence type="ECO:0000256" key="7">
    <source>
        <dbReference type="ARBA" id="ARBA00022840"/>
    </source>
</evidence>
<feature type="domain" description="GHMP kinase N-terminal" evidence="10">
    <location>
        <begin position="71"/>
        <end position="149"/>
    </location>
</feature>
<keyword evidence="6 9" id="KW-0418">Kinase</keyword>
<evidence type="ECO:0000256" key="5">
    <source>
        <dbReference type="ARBA" id="ARBA00022741"/>
    </source>
</evidence>
<protein>
    <recommendedName>
        <fullName evidence="3 9">4-diphosphocytidyl-2-C-methyl-D-erythritol kinase</fullName>
        <shortName evidence="9">CMK</shortName>
        <ecNumber evidence="2 9">2.7.1.148</ecNumber>
    </recommendedName>
    <alternativeName>
        <fullName evidence="8 9">4-(cytidine-5'-diphospho)-2-C-methyl-D-erythritol kinase</fullName>
    </alternativeName>
</protein>
<dbReference type="InterPro" id="IPR013750">
    <property type="entry name" value="GHMP_kinase_C_dom"/>
</dbReference>
<feature type="active site" evidence="9">
    <location>
        <position position="14"/>
    </location>
</feature>
<feature type="domain" description="GHMP kinase C-terminal" evidence="11">
    <location>
        <begin position="214"/>
        <end position="289"/>
    </location>
</feature>
<evidence type="ECO:0000256" key="2">
    <source>
        <dbReference type="ARBA" id="ARBA00012052"/>
    </source>
</evidence>
<dbReference type="InterPro" id="IPR004424">
    <property type="entry name" value="IspE"/>
</dbReference>
<keyword evidence="7 9" id="KW-0067">ATP-binding</keyword>
<dbReference type="HAMAP" id="MF_00061">
    <property type="entry name" value="IspE"/>
    <property type="match status" value="1"/>
</dbReference>
<dbReference type="EMBL" id="BSUJ01000001">
    <property type="protein sequence ID" value="GMA20612.1"/>
    <property type="molecule type" value="Genomic_DNA"/>
</dbReference>
<dbReference type="EC" id="2.7.1.148" evidence="2 9"/>
<comment type="pathway">
    <text evidence="9">Isoprenoid biosynthesis; isopentenyl diphosphate biosynthesis via DXP pathway; isopentenyl diphosphate from 1-deoxy-D-xylulose 5-phosphate: step 3/6.</text>
</comment>
<comment type="similarity">
    <text evidence="1 9">Belongs to the GHMP kinase family. IspE subfamily.</text>
</comment>
<sequence>MSIVQQVTARAAAKVNLELAVGPLRPDGYHELSTVFQAVGLYDDVTVTAADEFSCVVEGRQADEVPLGEDNLVVKAARRLATLHDVDRAVTIAIRKDIPVAGGMAGGSADAAATLVACDALWGLGLSKEELCAVGAELGSDVPFSILGGTAVGTGRGEKLAPVLARGTYHWVFAFSAEGLSTPAVFAECDRLRAEHHGPGASDPELGQSDVDLLAAVRSGDAARLGAALRNDLTDAALSLQPSLRETLEIGHECGALGQVVSGSGPTIAFLASDHEHALDLAVALTASGVAADARRAHGPVAGARLFSPARDS</sequence>
<dbReference type="SUPFAM" id="SSF54211">
    <property type="entry name" value="Ribosomal protein S5 domain 2-like"/>
    <property type="match status" value="1"/>
</dbReference>
<dbReference type="SUPFAM" id="SSF55060">
    <property type="entry name" value="GHMP Kinase, C-terminal domain"/>
    <property type="match status" value="1"/>
</dbReference>
<organism evidence="12 13">
    <name type="scientific">Arsenicicoccus piscis</name>
    <dbReference type="NCBI Taxonomy" id="673954"/>
    <lineage>
        <taxon>Bacteria</taxon>
        <taxon>Bacillati</taxon>
        <taxon>Actinomycetota</taxon>
        <taxon>Actinomycetes</taxon>
        <taxon>Micrococcales</taxon>
        <taxon>Intrasporangiaceae</taxon>
        <taxon>Arsenicicoccus</taxon>
    </lineage>
</organism>
<dbReference type="NCBIfam" id="NF002870">
    <property type="entry name" value="PRK03188.1"/>
    <property type="match status" value="1"/>
</dbReference>
<evidence type="ECO:0000256" key="3">
    <source>
        <dbReference type="ARBA" id="ARBA00017473"/>
    </source>
</evidence>
<dbReference type="InterPro" id="IPR006204">
    <property type="entry name" value="GHMP_kinase_N_dom"/>
</dbReference>
<dbReference type="Gene3D" id="3.30.230.10">
    <property type="match status" value="1"/>
</dbReference>
<dbReference type="PANTHER" id="PTHR43527:SF2">
    <property type="entry name" value="4-DIPHOSPHOCYTIDYL-2-C-METHYL-D-ERYTHRITOL KINASE, CHLOROPLASTIC"/>
    <property type="match status" value="1"/>
</dbReference>
<evidence type="ECO:0000256" key="9">
    <source>
        <dbReference type="HAMAP-Rule" id="MF_00061"/>
    </source>
</evidence>
<dbReference type="Pfam" id="PF08544">
    <property type="entry name" value="GHMP_kinases_C"/>
    <property type="match status" value="1"/>
</dbReference>
<evidence type="ECO:0000259" key="10">
    <source>
        <dbReference type="Pfam" id="PF00288"/>
    </source>
</evidence>
<name>A0ABQ6HRG9_9MICO</name>
<evidence type="ECO:0000313" key="12">
    <source>
        <dbReference type="EMBL" id="GMA20612.1"/>
    </source>
</evidence>
<keyword evidence="5 9" id="KW-0547">Nucleotide-binding</keyword>
<evidence type="ECO:0000256" key="1">
    <source>
        <dbReference type="ARBA" id="ARBA00009684"/>
    </source>
</evidence>
<comment type="function">
    <text evidence="9">Catalyzes the phosphorylation of the position 2 hydroxy group of 4-diphosphocytidyl-2C-methyl-D-erythritol.</text>
</comment>
<dbReference type="Gene3D" id="3.30.70.890">
    <property type="entry name" value="GHMP kinase, C-terminal domain"/>
    <property type="match status" value="1"/>
</dbReference>
<gene>
    <name evidence="9 12" type="primary">ispE</name>
    <name evidence="12" type="ORF">GCM10025862_26330</name>
</gene>
<accession>A0ABQ6HRG9</accession>
<dbReference type="NCBIfam" id="TIGR00154">
    <property type="entry name" value="ispE"/>
    <property type="match status" value="1"/>
</dbReference>
<evidence type="ECO:0000256" key="6">
    <source>
        <dbReference type="ARBA" id="ARBA00022777"/>
    </source>
</evidence>
<dbReference type="InterPro" id="IPR020568">
    <property type="entry name" value="Ribosomal_Su5_D2-typ_SF"/>
</dbReference>
<feature type="binding site" evidence="9">
    <location>
        <begin position="99"/>
        <end position="109"/>
    </location>
    <ligand>
        <name>ATP</name>
        <dbReference type="ChEBI" id="CHEBI:30616"/>
    </ligand>
</feature>
<dbReference type="Pfam" id="PF00288">
    <property type="entry name" value="GHMP_kinases_N"/>
    <property type="match status" value="1"/>
</dbReference>
<feature type="active site" evidence="9">
    <location>
        <position position="141"/>
    </location>
</feature>
<dbReference type="PANTHER" id="PTHR43527">
    <property type="entry name" value="4-DIPHOSPHOCYTIDYL-2-C-METHYL-D-ERYTHRITOL KINASE, CHLOROPLASTIC"/>
    <property type="match status" value="1"/>
</dbReference>
<dbReference type="InterPro" id="IPR036554">
    <property type="entry name" value="GHMP_kinase_C_sf"/>
</dbReference>
<reference evidence="13" key="1">
    <citation type="journal article" date="2019" name="Int. J. Syst. Evol. Microbiol.">
        <title>The Global Catalogue of Microorganisms (GCM) 10K type strain sequencing project: providing services to taxonomists for standard genome sequencing and annotation.</title>
        <authorList>
            <consortium name="The Broad Institute Genomics Platform"/>
            <consortium name="The Broad Institute Genome Sequencing Center for Infectious Disease"/>
            <person name="Wu L."/>
            <person name="Ma J."/>
        </authorList>
    </citation>
    <scope>NUCLEOTIDE SEQUENCE [LARGE SCALE GENOMIC DNA]</scope>
    <source>
        <strain evidence="13">NBRC 105830</strain>
    </source>
</reference>
<evidence type="ECO:0000256" key="8">
    <source>
        <dbReference type="ARBA" id="ARBA00032554"/>
    </source>
</evidence>
<evidence type="ECO:0000256" key="4">
    <source>
        <dbReference type="ARBA" id="ARBA00022679"/>
    </source>
</evidence>
<keyword evidence="9" id="KW-0414">Isoprene biosynthesis</keyword>
<comment type="caution">
    <text evidence="12">The sequence shown here is derived from an EMBL/GenBank/DDBJ whole genome shotgun (WGS) entry which is preliminary data.</text>
</comment>
<evidence type="ECO:0000259" key="11">
    <source>
        <dbReference type="Pfam" id="PF08544"/>
    </source>
</evidence>
<proteinExistence type="inferred from homology"/>
<dbReference type="Proteomes" id="UP001157109">
    <property type="component" value="Unassembled WGS sequence"/>
</dbReference>
<dbReference type="GO" id="GO:0016301">
    <property type="term" value="F:kinase activity"/>
    <property type="evidence" value="ECO:0007669"/>
    <property type="project" value="UniProtKB-KW"/>
</dbReference>